<dbReference type="AlphaFoldDB" id="A0A840HXK5"/>
<evidence type="ECO:0000313" key="2">
    <source>
        <dbReference type="Proteomes" id="UP000575068"/>
    </source>
</evidence>
<gene>
    <name evidence="1" type="ORF">HNQ99_002508</name>
</gene>
<comment type="caution">
    <text evidence="1">The sequence shown here is derived from an EMBL/GenBank/DDBJ whole genome shotgun (WGS) entry which is preliminary data.</text>
</comment>
<dbReference type="Proteomes" id="UP000575068">
    <property type="component" value="Unassembled WGS sequence"/>
</dbReference>
<sequence>MSNSFPSLEALKEGPTVELKVYEVKKDGWPHFLSRWRKIVKLRRAAGFKVEFAVADIPGHRFIWAVSRDDDFVSQNLDYLNSPDRIAANTISDYIASFEIPHVITIPVD</sequence>
<accession>A0A840HXK5</accession>
<reference evidence="1 2" key="1">
    <citation type="submission" date="2020-08" db="EMBL/GenBank/DDBJ databases">
        <title>Genomic Encyclopedia of Type Strains, Phase IV (KMG-IV): sequencing the most valuable type-strain genomes for metagenomic binning, comparative biology and taxonomic classification.</title>
        <authorList>
            <person name="Goeker M."/>
        </authorList>
    </citation>
    <scope>NUCLEOTIDE SEQUENCE [LARGE SCALE GENOMIC DNA]</scope>
    <source>
        <strain evidence="1 2">DSM 7465</strain>
    </source>
</reference>
<evidence type="ECO:0008006" key="3">
    <source>
        <dbReference type="Google" id="ProtNLM"/>
    </source>
</evidence>
<keyword evidence="2" id="KW-1185">Reference proteome</keyword>
<name>A0A840HXK5_9SPHN</name>
<protein>
    <recommendedName>
        <fullName evidence="3">NIPSNAP domain-containing protein</fullName>
    </recommendedName>
</protein>
<evidence type="ECO:0000313" key="1">
    <source>
        <dbReference type="EMBL" id="MBB4642186.1"/>
    </source>
</evidence>
<proteinExistence type="predicted"/>
<dbReference type="EMBL" id="JACHOV010000009">
    <property type="protein sequence ID" value="MBB4642186.1"/>
    <property type="molecule type" value="Genomic_DNA"/>
</dbReference>
<dbReference type="RefSeq" id="WP_184475956.1">
    <property type="nucleotide sequence ID" value="NZ_JACHOV010000009.1"/>
</dbReference>
<organism evidence="1 2">
    <name type="scientific">Rhizorhapis suberifaciens</name>
    <name type="common">corky root of lettuce</name>
    <dbReference type="NCBI Taxonomy" id="13656"/>
    <lineage>
        <taxon>Bacteria</taxon>
        <taxon>Pseudomonadati</taxon>
        <taxon>Pseudomonadota</taxon>
        <taxon>Alphaproteobacteria</taxon>
        <taxon>Sphingomonadales</taxon>
        <taxon>Sphingomonadaceae</taxon>
        <taxon>Rhizorhapis</taxon>
    </lineage>
</organism>